<organism evidence="1 2">
    <name type="scientific">Novosphingobium jiangmenense</name>
    <dbReference type="NCBI Taxonomy" id="2791981"/>
    <lineage>
        <taxon>Bacteria</taxon>
        <taxon>Pseudomonadati</taxon>
        <taxon>Pseudomonadota</taxon>
        <taxon>Alphaproteobacteria</taxon>
        <taxon>Sphingomonadales</taxon>
        <taxon>Sphingomonadaceae</taxon>
        <taxon>Novosphingobium</taxon>
    </lineage>
</organism>
<proteinExistence type="predicted"/>
<dbReference type="InterPro" id="IPR026349">
    <property type="entry name" value="CHP04255"/>
</dbReference>
<dbReference type="EMBL" id="JADQDC010000004">
    <property type="protein sequence ID" value="MBF9150880.1"/>
    <property type="molecule type" value="Genomic_DNA"/>
</dbReference>
<gene>
    <name evidence="1" type="ORF">I2488_07680</name>
</gene>
<sequence length="273" mass="31670">MTVTSHRRPHFRHPPIHEQAISLSFGRIREFGIVDPGLFWNEIMRDFPVAETGPRFIAAIEMFEDISPLVEWEVVPQIQLPKALFKNDRGEIIQVQDDSFTYNWIRDHSEQQYPRYEVTSRRLWELYSKFEKFIIGRYGYMPPPKQCELTNVNLIPVAQFGRDFSDIANAFRVDPFAWDVQGLVADTYIRQRLHRIVDADGKSLGRLHSVISPIVDPEGAKFFRFELTARSAPGIGGLHAVKEFFALAHDMINGAFLESVTPQMRQKWEEYDG</sequence>
<comment type="caution">
    <text evidence="1">The sequence shown here is derived from an EMBL/GenBank/DDBJ whole genome shotgun (WGS) entry which is preliminary data.</text>
</comment>
<accession>A0ABS0HF43</accession>
<dbReference type="RefSeq" id="WP_196275216.1">
    <property type="nucleotide sequence ID" value="NZ_JADQDC010000004.1"/>
</dbReference>
<dbReference type="Proteomes" id="UP000600799">
    <property type="component" value="Unassembled WGS sequence"/>
</dbReference>
<name>A0ABS0HF43_9SPHN</name>
<protein>
    <submittedName>
        <fullName evidence="1">TIGR04255 family protein</fullName>
    </submittedName>
</protein>
<keyword evidence="2" id="KW-1185">Reference proteome</keyword>
<reference evidence="1 2" key="1">
    <citation type="submission" date="2020-11" db="EMBL/GenBank/DDBJ databases">
        <title>The genome sequence of Novosphingobium sp. 1Y9A.</title>
        <authorList>
            <person name="Liu Y."/>
        </authorList>
    </citation>
    <scope>NUCLEOTIDE SEQUENCE [LARGE SCALE GENOMIC DNA]</scope>
    <source>
        <strain evidence="1 2">1Y9A</strain>
    </source>
</reference>
<evidence type="ECO:0000313" key="2">
    <source>
        <dbReference type="Proteomes" id="UP000600799"/>
    </source>
</evidence>
<dbReference type="NCBIfam" id="TIGR04255">
    <property type="entry name" value="sporadTIGR04255"/>
    <property type="match status" value="1"/>
</dbReference>
<evidence type="ECO:0000313" key="1">
    <source>
        <dbReference type="EMBL" id="MBF9150880.1"/>
    </source>
</evidence>